<feature type="transmembrane region" description="Helical" evidence="8">
    <location>
        <begin position="46"/>
        <end position="63"/>
    </location>
</feature>
<feature type="domain" description="Major facilitator superfamily (MFS) profile" evidence="9">
    <location>
        <begin position="8"/>
        <end position="393"/>
    </location>
</feature>
<evidence type="ECO:0000256" key="1">
    <source>
        <dbReference type="ARBA" id="ARBA00004651"/>
    </source>
</evidence>
<dbReference type="GO" id="GO:1990961">
    <property type="term" value="P:xenobiotic detoxification by transmembrane export across the plasma membrane"/>
    <property type="evidence" value="ECO:0007669"/>
    <property type="project" value="InterPro"/>
</dbReference>
<name>A0A2T4IIH8_9RHOO</name>
<reference evidence="10 11" key="1">
    <citation type="submission" date="2018-03" db="EMBL/GenBank/DDBJ databases">
        <authorList>
            <person name="Keele B.F."/>
        </authorList>
    </citation>
    <scope>NUCLEOTIDE SEQUENCE [LARGE SCALE GENOMIC DNA]</scope>
    <source>
        <strain evidence="10 11">D20</strain>
    </source>
</reference>
<dbReference type="InterPro" id="IPR004812">
    <property type="entry name" value="Efflux_drug-R_Bcr/CmlA"/>
</dbReference>
<keyword evidence="5 8" id="KW-0812">Transmembrane</keyword>
<evidence type="ECO:0000259" key="9">
    <source>
        <dbReference type="PROSITE" id="PS50850"/>
    </source>
</evidence>
<feature type="transmembrane region" description="Helical" evidence="8">
    <location>
        <begin position="248"/>
        <end position="267"/>
    </location>
</feature>
<evidence type="ECO:0000313" key="10">
    <source>
        <dbReference type="EMBL" id="PTD97568.1"/>
    </source>
</evidence>
<feature type="transmembrane region" description="Helical" evidence="8">
    <location>
        <begin position="163"/>
        <end position="182"/>
    </location>
</feature>
<feature type="transmembrane region" description="Helical" evidence="8">
    <location>
        <begin position="345"/>
        <end position="364"/>
    </location>
</feature>
<dbReference type="InterPro" id="IPR011701">
    <property type="entry name" value="MFS"/>
</dbReference>
<evidence type="ECO:0000256" key="3">
    <source>
        <dbReference type="ARBA" id="ARBA00022448"/>
    </source>
</evidence>
<feature type="transmembrane region" description="Helical" evidence="8">
    <location>
        <begin position="75"/>
        <end position="93"/>
    </location>
</feature>
<keyword evidence="3 8" id="KW-0813">Transport</keyword>
<feature type="transmembrane region" description="Helical" evidence="8">
    <location>
        <begin position="279"/>
        <end position="299"/>
    </location>
</feature>
<keyword evidence="11" id="KW-1185">Reference proteome</keyword>
<dbReference type="PROSITE" id="PS50850">
    <property type="entry name" value="MFS"/>
    <property type="match status" value="1"/>
</dbReference>
<evidence type="ECO:0000256" key="8">
    <source>
        <dbReference type="RuleBase" id="RU365088"/>
    </source>
</evidence>
<dbReference type="PANTHER" id="PTHR43124">
    <property type="entry name" value="PURINE EFFLUX PUMP PBUE"/>
    <property type="match status" value="1"/>
</dbReference>
<dbReference type="NCBIfam" id="TIGR00710">
    <property type="entry name" value="efflux_Bcr_CflA"/>
    <property type="match status" value="1"/>
</dbReference>
<comment type="subcellular location">
    <subcellularLocation>
        <location evidence="8">Cell inner membrane</location>
        <topology evidence="8">Multi-pass membrane protein</topology>
    </subcellularLocation>
    <subcellularLocation>
        <location evidence="1">Cell membrane</location>
        <topology evidence="1">Multi-pass membrane protein</topology>
    </subcellularLocation>
</comment>
<dbReference type="CDD" id="cd17320">
    <property type="entry name" value="MFS_MdfA_MDR_like"/>
    <property type="match status" value="1"/>
</dbReference>
<keyword evidence="7 8" id="KW-0472">Membrane</keyword>
<protein>
    <recommendedName>
        <fullName evidence="8">Bcr/CflA family efflux transporter</fullName>
    </recommendedName>
</protein>
<gene>
    <name evidence="10" type="ORF">C8261_02490</name>
</gene>
<evidence type="ECO:0000256" key="2">
    <source>
        <dbReference type="ARBA" id="ARBA00006236"/>
    </source>
</evidence>
<keyword evidence="6 8" id="KW-1133">Transmembrane helix</keyword>
<dbReference type="OrthoDB" id="9814303at2"/>
<feature type="transmembrane region" description="Helical" evidence="8">
    <location>
        <begin position="203"/>
        <end position="228"/>
    </location>
</feature>
<dbReference type="Pfam" id="PF07690">
    <property type="entry name" value="MFS_1"/>
    <property type="match status" value="1"/>
</dbReference>
<dbReference type="PANTHER" id="PTHR43124:SF3">
    <property type="entry name" value="CHLORAMPHENICOL EFFLUX PUMP RV0191"/>
    <property type="match status" value="1"/>
</dbReference>
<dbReference type="GO" id="GO:0005886">
    <property type="term" value="C:plasma membrane"/>
    <property type="evidence" value="ECO:0007669"/>
    <property type="project" value="UniProtKB-SubCell"/>
</dbReference>
<organism evidence="10 11">
    <name type="scientific">Pseudothauera lacus</name>
    <dbReference type="NCBI Taxonomy" id="2136175"/>
    <lineage>
        <taxon>Bacteria</taxon>
        <taxon>Pseudomonadati</taxon>
        <taxon>Pseudomonadota</taxon>
        <taxon>Betaproteobacteria</taxon>
        <taxon>Rhodocyclales</taxon>
        <taxon>Zoogloeaceae</taxon>
        <taxon>Pseudothauera</taxon>
    </lineage>
</organism>
<dbReference type="GO" id="GO:0042910">
    <property type="term" value="F:xenobiotic transmembrane transporter activity"/>
    <property type="evidence" value="ECO:0007669"/>
    <property type="project" value="InterPro"/>
</dbReference>
<feature type="transmembrane region" description="Helical" evidence="8">
    <location>
        <begin position="311"/>
        <end position="333"/>
    </location>
</feature>
<proteinExistence type="inferred from homology"/>
<evidence type="ECO:0000256" key="4">
    <source>
        <dbReference type="ARBA" id="ARBA00022475"/>
    </source>
</evidence>
<keyword evidence="4" id="KW-1003">Cell membrane</keyword>
<accession>A0A2T4IIH8</accession>
<comment type="caution">
    <text evidence="8">Lacks conserved residue(s) required for the propagation of feature annotation.</text>
</comment>
<evidence type="ECO:0000313" key="11">
    <source>
        <dbReference type="Proteomes" id="UP000241193"/>
    </source>
</evidence>
<dbReference type="AlphaFoldDB" id="A0A2T4IIH8"/>
<reference evidence="10 11" key="2">
    <citation type="submission" date="2018-04" db="EMBL/GenBank/DDBJ databases">
        <title>Thauera lacus sp. nov., isolated from an saline lake in Inner Mongolia, China.</title>
        <authorList>
            <person name="Liang Q.-Y."/>
        </authorList>
    </citation>
    <scope>NUCLEOTIDE SEQUENCE [LARGE SCALE GENOMIC DNA]</scope>
    <source>
        <strain evidence="10 11">D20</strain>
    </source>
</reference>
<feature type="transmembrane region" description="Helical" evidence="8">
    <location>
        <begin position="99"/>
        <end position="120"/>
    </location>
</feature>
<evidence type="ECO:0000256" key="7">
    <source>
        <dbReference type="ARBA" id="ARBA00023136"/>
    </source>
</evidence>
<dbReference type="Gene3D" id="1.20.1720.10">
    <property type="entry name" value="Multidrug resistance protein D"/>
    <property type="match status" value="1"/>
</dbReference>
<keyword evidence="8" id="KW-0997">Cell inner membrane</keyword>
<dbReference type="SUPFAM" id="SSF103473">
    <property type="entry name" value="MFS general substrate transporter"/>
    <property type="match status" value="1"/>
</dbReference>
<comment type="caution">
    <text evidence="10">The sequence shown here is derived from an EMBL/GenBank/DDBJ whole genome shotgun (WGS) entry which is preliminary data.</text>
</comment>
<feature type="transmembrane region" description="Helical" evidence="8">
    <location>
        <begin position="370"/>
        <end position="389"/>
    </location>
</feature>
<sequence length="395" mass="41715">MPQHSRWLATLLAALSAIGPFSIDTYLPAFPAMGAALGASPLQVQQTLTAYMLTFAFMTLWHGALSDRYGRRGPLVLAMGLFAFASLLCAFAPSIEWLWAGRALQGMSAGAGMVVGRAMVRDLYDGAQAQRLMSRVMLIFALAPAVAPLVGGVLLAVAGWRAVFFFLAAFGGALGWLSWRYLPETLPPAARQPLNAASLARGYRAVLGSGAFLLLGMALALNFNGFFVYVLSAPVFVMDHLGLGELDFGWLFVPAVAGMMMGAWVSGRVAGHWSARRSICAGFALMLGAALLNVVHAGLMPATVPGSVLPIALYTFGMGLAMPSLTLLALDLFPQRRGMAASCQSFLQVGTNALTAAFIAPLVWPLPVTLALAMSAFCALGLLAFVLWARRQPAG</sequence>
<dbReference type="InterPro" id="IPR036259">
    <property type="entry name" value="MFS_trans_sf"/>
</dbReference>
<dbReference type="InterPro" id="IPR050189">
    <property type="entry name" value="MFS_Efflux_Transporters"/>
</dbReference>
<dbReference type="Proteomes" id="UP000241193">
    <property type="component" value="Unassembled WGS sequence"/>
</dbReference>
<dbReference type="RefSeq" id="WP_107492088.1">
    <property type="nucleotide sequence ID" value="NZ_PZKC01000002.1"/>
</dbReference>
<evidence type="ECO:0000256" key="5">
    <source>
        <dbReference type="ARBA" id="ARBA00022692"/>
    </source>
</evidence>
<evidence type="ECO:0000256" key="6">
    <source>
        <dbReference type="ARBA" id="ARBA00022989"/>
    </source>
</evidence>
<dbReference type="EMBL" id="PZKC01000002">
    <property type="protein sequence ID" value="PTD97568.1"/>
    <property type="molecule type" value="Genomic_DNA"/>
</dbReference>
<comment type="similarity">
    <text evidence="2 8">Belongs to the major facilitator superfamily. Bcr/CmlA family.</text>
</comment>
<dbReference type="InterPro" id="IPR020846">
    <property type="entry name" value="MFS_dom"/>
</dbReference>
<feature type="transmembrane region" description="Helical" evidence="8">
    <location>
        <begin position="132"/>
        <end position="157"/>
    </location>
</feature>